<feature type="compositionally biased region" description="Polar residues" evidence="1">
    <location>
        <begin position="19"/>
        <end position="38"/>
    </location>
</feature>
<dbReference type="Proteomes" id="UP000887229">
    <property type="component" value="Unassembled WGS sequence"/>
</dbReference>
<feature type="compositionally biased region" description="Polar residues" evidence="1">
    <location>
        <begin position="101"/>
        <end position="119"/>
    </location>
</feature>
<evidence type="ECO:0000313" key="3">
    <source>
        <dbReference type="Proteomes" id="UP000887229"/>
    </source>
</evidence>
<dbReference type="GeneID" id="70296356"/>
<dbReference type="EMBL" id="MU251297">
    <property type="protein sequence ID" value="KAG9249634.1"/>
    <property type="molecule type" value="Genomic_DNA"/>
</dbReference>
<accession>A0A9P7ZCM9</accession>
<comment type="caution">
    <text evidence="2">The sequence shown here is derived from an EMBL/GenBank/DDBJ whole genome shotgun (WGS) entry which is preliminary data.</text>
</comment>
<organism evidence="2 3">
    <name type="scientific">Emericellopsis atlantica</name>
    <dbReference type="NCBI Taxonomy" id="2614577"/>
    <lineage>
        <taxon>Eukaryota</taxon>
        <taxon>Fungi</taxon>
        <taxon>Dikarya</taxon>
        <taxon>Ascomycota</taxon>
        <taxon>Pezizomycotina</taxon>
        <taxon>Sordariomycetes</taxon>
        <taxon>Hypocreomycetidae</taxon>
        <taxon>Hypocreales</taxon>
        <taxon>Bionectriaceae</taxon>
        <taxon>Emericellopsis</taxon>
    </lineage>
</organism>
<proteinExistence type="predicted"/>
<keyword evidence="3" id="KW-1185">Reference proteome</keyword>
<dbReference type="OrthoDB" id="4869836at2759"/>
<sequence>MGPPKKNNAAQSDKPANPGKTSQGVGKTARQTRSTNAQALEHLEDAYNKADDVKKREIDQQYTTSKRQVPEGMEVDDDGTSAPPEEEKKDAAPNEAPQERGSGQPNEASGNPRSKTNAAEPQFKAEEDDGLFLTEHHTGKQAHTGDNSSDDLEELGDIGRITSATSIVDSKLDISIKGPFGKWYAIYRDGPRQAPYYHMGRMADGQFSESGKNVFRLGESGSEPRIRRVIGFVGYKTYHDYLGLLKALAQRHWPAENGSTRKKPPMMFVCVQWEDRTTTWEWRGKLKKHSQFGGQAKIVAPRTIEYENVVLVEDGERIHSADFAFVETAAQLAKRHQQWILGQRKSESRSLSPGLVLDTVEVDGKNFQDG</sequence>
<gene>
    <name evidence="2" type="ORF">F5Z01DRAFT_678518</name>
</gene>
<dbReference type="AlphaFoldDB" id="A0A9P7ZCM9"/>
<feature type="region of interest" description="Disordered" evidence="1">
    <location>
        <begin position="1"/>
        <end position="119"/>
    </location>
</feature>
<evidence type="ECO:0000313" key="2">
    <source>
        <dbReference type="EMBL" id="KAG9249634.1"/>
    </source>
</evidence>
<feature type="compositionally biased region" description="Basic and acidic residues" evidence="1">
    <location>
        <begin position="41"/>
        <end position="59"/>
    </location>
</feature>
<reference evidence="2" key="1">
    <citation type="journal article" date="2021" name="IMA Fungus">
        <title>Genomic characterization of three marine fungi, including Emericellopsis atlantica sp. nov. with signatures of a generalist lifestyle and marine biomass degradation.</title>
        <authorList>
            <person name="Hagestad O.C."/>
            <person name="Hou L."/>
            <person name="Andersen J.H."/>
            <person name="Hansen E.H."/>
            <person name="Altermark B."/>
            <person name="Li C."/>
            <person name="Kuhnert E."/>
            <person name="Cox R.J."/>
            <person name="Crous P.W."/>
            <person name="Spatafora J.W."/>
            <person name="Lail K."/>
            <person name="Amirebrahimi M."/>
            <person name="Lipzen A."/>
            <person name="Pangilinan J."/>
            <person name="Andreopoulos W."/>
            <person name="Hayes R.D."/>
            <person name="Ng V."/>
            <person name="Grigoriev I.V."/>
            <person name="Jackson S.A."/>
            <person name="Sutton T.D.S."/>
            <person name="Dobson A.D.W."/>
            <person name="Rama T."/>
        </authorList>
    </citation>
    <scope>NUCLEOTIDE SEQUENCE</scope>
    <source>
        <strain evidence="2">TS7</strain>
    </source>
</reference>
<name>A0A9P7ZCM9_9HYPO</name>
<evidence type="ECO:0000256" key="1">
    <source>
        <dbReference type="SAM" id="MobiDB-lite"/>
    </source>
</evidence>
<protein>
    <submittedName>
        <fullName evidence="2">Uncharacterized protein</fullName>
    </submittedName>
</protein>
<dbReference type="RefSeq" id="XP_046113558.1">
    <property type="nucleotide sequence ID" value="XM_046265453.1"/>
</dbReference>